<dbReference type="GO" id="GO:0004592">
    <property type="term" value="F:pantoate-beta-alanine ligase activity"/>
    <property type="evidence" value="ECO:0007669"/>
    <property type="project" value="UniProtKB-EC"/>
</dbReference>
<dbReference type="EMBL" id="SPMZ01000016">
    <property type="protein sequence ID" value="NMQ18851.1"/>
    <property type="molecule type" value="Genomic_DNA"/>
</dbReference>
<feature type="binding site" evidence="8">
    <location>
        <begin position="31"/>
        <end position="38"/>
    </location>
    <ligand>
        <name>ATP</name>
        <dbReference type="ChEBI" id="CHEBI:30616"/>
    </ligand>
</feature>
<dbReference type="Gene3D" id="3.30.1300.10">
    <property type="entry name" value="Pantoate-beta-alanine ligase, C-terminal domain"/>
    <property type="match status" value="1"/>
</dbReference>
<keyword evidence="8" id="KW-0963">Cytoplasm</keyword>
<comment type="caution">
    <text evidence="9">The sequence shown here is derived from an EMBL/GenBank/DDBJ whole genome shotgun (WGS) entry which is preliminary data.</text>
</comment>
<dbReference type="InterPro" id="IPR042176">
    <property type="entry name" value="Pantoate_ligase_C"/>
</dbReference>
<name>A0ABX1THK0_9GAMM</name>
<dbReference type="RefSeq" id="WP_169248105.1">
    <property type="nucleotide sequence ID" value="NZ_SPMZ01000016.1"/>
</dbReference>
<evidence type="ECO:0000256" key="6">
    <source>
        <dbReference type="ARBA" id="ARBA00022840"/>
    </source>
</evidence>
<comment type="miscellaneous">
    <text evidence="8">The reaction proceeds by a bi uni uni bi ping pong mechanism.</text>
</comment>
<dbReference type="Pfam" id="PF02569">
    <property type="entry name" value="Pantoate_ligase"/>
    <property type="match status" value="1"/>
</dbReference>
<dbReference type="CDD" id="cd00560">
    <property type="entry name" value="PanC"/>
    <property type="match status" value="1"/>
</dbReference>
<evidence type="ECO:0000313" key="10">
    <source>
        <dbReference type="Proteomes" id="UP000760480"/>
    </source>
</evidence>
<evidence type="ECO:0000256" key="7">
    <source>
        <dbReference type="ARBA" id="ARBA00048258"/>
    </source>
</evidence>
<dbReference type="HAMAP" id="MF_00158">
    <property type="entry name" value="PanC"/>
    <property type="match status" value="1"/>
</dbReference>
<dbReference type="NCBIfam" id="TIGR00125">
    <property type="entry name" value="cyt_tran_rel"/>
    <property type="match status" value="1"/>
</dbReference>
<comment type="subunit">
    <text evidence="8">Homodimer.</text>
</comment>
<dbReference type="EC" id="6.3.2.1" evidence="8"/>
<dbReference type="InterPro" id="IPR014729">
    <property type="entry name" value="Rossmann-like_a/b/a_fold"/>
</dbReference>
<proteinExistence type="inferred from homology"/>
<dbReference type="NCBIfam" id="TIGR00018">
    <property type="entry name" value="panC"/>
    <property type="match status" value="1"/>
</dbReference>
<feature type="binding site" evidence="8">
    <location>
        <begin position="187"/>
        <end position="190"/>
    </location>
    <ligand>
        <name>ATP</name>
        <dbReference type="ChEBI" id="CHEBI:30616"/>
    </ligand>
</feature>
<dbReference type="SUPFAM" id="SSF52374">
    <property type="entry name" value="Nucleotidylyl transferase"/>
    <property type="match status" value="1"/>
</dbReference>
<dbReference type="InterPro" id="IPR003721">
    <property type="entry name" value="Pantoate_ligase"/>
</dbReference>
<keyword evidence="10" id="KW-1185">Reference proteome</keyword>
<evidence type="ECO:0000256" key="1">
    <source>
        <dbReference type="ARBA" id="ARBA00004990"/>
    </source>
</evidence>
<reference evidence="9 10" key="1">
    <citation type="submission" date="2019-03" db="EMBL/GenBank/DDBJ databases">
        <title>Metabolic reconstructions from genomes of highly enriched 'Candidatus Accumulibacter' and 'Candidatus Competibacter' bioreactor populations.</title>
        <authorList>
            <person name="Annavajhala M.K."/>
            <person name="Welles L."/>
            <person name="Abbas B."/>
            <person name="Sorokin D."/>
            <person name="Park H."/>
            <person name="Van Loosdrecht M."/>
            <person name="Chandran K."/>
        </authorList>
    </citation>
    <scope>NUCLEOTIDE SEQUENCE [LARGE SCALE GENOMIC DNA]</scope>
    <source>
        <strain evidence="9 10">SBR_G</strain>
    </source>
</reference>
<evidence type="ECO:0000256" key="4">
    <source>
        <dbReference type="ARBA" id="ARBA00022655"/>
    </source>
</evidence>
<accession>A0ABX1THK0</accession>
<feature type="binding site" evidence="8">
    <location>
        <position position="179"/>
    </location>
    <ligand>
        <name>ATP</name>
        <dbReference type="ChEBI" id="CHEBI:30616"/>
    </ligand>
</feature>
<keyword evidence="4 8" id="KW-0566">Pantothenate biosynthesis</keyword>
<feature type="binding site" evidence="8">
    <location>
        <position position="62"/>
    </location>
    <ligand>
        <name>(R)-pantoate</name>
        <dbReference type="ChEBI" id="CHEBI:15980"/>
    </ligand>
</feature>
<keyword evidence="5 8" id="KW-0547">Nucleotide-binding</keyword>
<comment type="pathway">
    <text evidence="1 8">Cofactor biosynthesis; (R)-pantothenate biosynthesis; (R)-pantothenate from (R)-pantoate and beta-alanine: step 1/1.</text>
</comment>
<evidence type="ECO:0000256" key="3">
    <source>
        <dbReference type="ARBA" id="ARBA00022598"/>
    </source>
</evidence>
<gene>
    <name evidence="8" type="primary">panC</name>
    <name evidence="9" type="ORF">E4P82_06285</name>
</gene>
<evidence type="ECO:0000256" key="8">
    <source>
        <dbReference type="HAMAP-Rule" id="MF_00158"/>
    </source>
</evidence>
<dbReference type="Gene3D" id="3.40.50.620">
    <property type="entry name" value="HUPs"/>
    <property type="match status" value="1"/>
</dbReference>
<comment type="catalytic activity">
    <reaction evidence="7 8">
        <text>(R)-pantoate + beta-alanine + ATP = (R)-pantothenate + AMP + diphosphate + H(+)</text>
        <dbReference type="Rhea" id="RHEA:10912"/>
        <dbReference type="ChEBI" id="CHEBI:15378"/>
        <dbReference type="ChEBI" id="CHEBI:15980"/>
        <dbReference type="ChEBI" id="CHEBI:29032"/>
        <dbReference type="ChEBI" id="CHEBI:30616"/>
        <dbReference type="ChEBI" id="CHEBI:33019"/>
        <dbReference type="ChEBI" id="CHEBI:57966"/>
        <dbReference type="ChEBI" id="CHEBI:456215"/>
        <dbReference type="EC" id="6.3.2.1"/>
    </reaction>
</comment>
<sequence length="284" mass="31453">MQKTVHTIAELRARIATWKQAGERVAFVPTMGNLHRGHIHLVERARELAPRTVASIFVNPMQFGANEDYAGYPRTLEDDSRQLEAVGLDLLFAPKLTEIYPRPLTDMAQVTVPELSAILCGVSRPIHFSGVTTIVAKLFNMVQPDVAVFGEKDWQQLVIIRRMVADLDFPVEIVGVPTVRESDGLALSSRNGYLSAEERVMAPALYATLRATAEQLRAGERDCSVLEAAAKTQLEAAGFRPDYFEIRCSDTLRKPTPGDVDLRIFAAAWLGRARLIDNLAVVLD</sequence>
<dbReference type="Proteomes" id="UP000760480">
    <property type="component" value="Unassembled WGS sequence"/>
</dbReference>
<organism evidence="9 10">
    <name type="scientific">Candidatus Competibacter phosphatis</name>
    <dbReference type="NCBI Taxonomy" id="221280"/>
    <lineage>
        <taxon>Bacteria</taxon>
        <taxon>Pseudomonadati</taxon>
        <taxon>Pseudomonadota</taxon>
        <taxon>Gammaproteobacteria</taxon>
        <taxon>Candidatus Competibacteraceae</taxon>
        <taxon>Candidatus Competibacter</taxon>
    </lineage>
</organism>
<comment type="similarity">
    <text evidence="2 8">Belongs to the pantothenate synthetase family.</text>
</comment>
<dbReference type="PANTHER" id="PTHR21299">
    <property type="entry name" value="CYTIDYLATE KINASE/PANTOATE-BETA-ALANINE LIGASE"/>
    <property type="match status" value="1"/>
</dbReference>
<feature type="active site" description="Proton donor" evidence="8">
    <location>
        <position position="38"/>
    </location>
</feature>
<evidence type="ECO:0000256" key="5">
    <source>
        <dbReference type="ARBA" id="ARBA00022741"/>
    </source>
</evidence>
<comment type="function">
    <text evidence="8">Catalyzes the condensation of pantoate with beta-alanine in an ATP-dependent reaction via a pantoyl-adenylate intermediate.</text>
</comment>
<evidence type="ECO:0000313" key="9">
    <source>
        <dbReference type="EMBL" id="NMQ18851.1"/>
    </source>
</evidence>
<feature type="binding site" evidence="8">
    <location>
        <position position="62"/>
    </location>
    <ligand>
        <name>beta-alanine</name>
        <dbReference type="ChEBI" id="CHEBI:57966"/>
    </ligand>
</feature>
<keyword evidence="6 8" id="KW-0067">ATP-binding</keyword>
<feature type="binding site" evidence="8">
    <location>
        <position position="156"/>
    </location>
    <ligand>
        <name>(R)-pantoate</name>
        <dbReference type="ChEBI" id="CHEBI:15980"/>
    </ligand>
</feature>
<dbReference type="PANTHER" id="PTHR21299:SF1">
    <property type="entry name" value="PANTOATE--BETA-ALANINE LIGASE"/>
    <property type="match status" value="1"/>
</dbReference>
<comment type="subcellular location">
    <subcellularLocation>
        <location evidence="8">Cytoplasm</location>
    </subcellularLocation>
</comment>
<keyword evidence="3 8" id="KW-0436">Ligase</keyword>
<protein>
    <recommendedName>
        <fullName evidence="8">Pantothenate synthetase</fullName>
        <shortName evidence="8">PS</shortName>
        <ecNumber evidence="8">6.3.2.1</ecNumber>
    </recommendedName>
    <alternativeName>
        <fullName evidence="8">Pantoate--beta-alanine ligase</fullName>
    </alternativeName>
    <alternativeName>
        <fullName evidence="8">Pantoate-activating enzyme</fullName>
    </alternativeName>
</protein>
<feature type="binding site" evidence="8">
    <location>
        <begin position="150"/>
        <end position="153"/>
    </location>
    <ligand>
        <name>ATP</name>
        <dbReference type="ChEBI" id="CHEBI:30616"/>
    </ligand>
</feature>
<evidence type="ECO:0000256" key="2">
    <source>
        <dbReference type="ARBA" id="ARBA00009256"/>
    </source>
</evidence>
<dbReference type="InterPro" id="IPR004821">
    <property type="entry name" value="Cyt_trans-like"/>
</dbReference>